<keyword evidence="10" id="KW-1185">Reference proteome</keyword>
<gene>
    <name evidence="9" type="ORF">F3Y22_tig00110889pilonHSYRG00177</name>
</gene>
<comment type="caution">
    <text evidence="9">The sequence shown here is derived from an EMBL/GenBank/DDBJ whole genome shotgun (WGS) entry which is preliminary data.</text>
</comment>
<sequence length="720" mass="83068">MKMFNPKSNWRHHNYLQLQGQGEKFVDLLDLLIWWPMLFQLLMMISLSPTKKQYKAWKVISGKVSWMNKCNLSKRTTLGNWHNYRKARLVAKCYAQKEGIDYNEVFSPVVKHSSIRILLALVAQLNLELAQLDVKMAFLHGDLEEEIYMTQPEGYKDGGCEKWVYKLNKSLYGLKQSLRHCSQLSPKTNEEREYMAKVPYVSAVGSLMYAMVCTRPDISQAVGVLSRMKHLVSVWLDMLIPTMLVIWISVDQLLGICLLLLNPQLIEDLGVVQSHINLYCDSQSAIHLEKNQVYHSRTKHIDVKYHFVREIFEEGKILLQKITTLENPADMMTKVGDDSSSADRTMHLAYIPLIKPKLSGHEESYNPSLEYIPTQEEINSYQLTYEEDRPKFIPKRFISFRSIPAYENAVKNSFERCLDLYLCPRVRKKRLGYKISFRKRDSGRDIAVALPSEIDFHGFYGHEGAVLSISVEPSGQWIASGKNNLPINYDLWRWRLADVLEFGRLVKRFSMSHGILCQHVLFWQFQRRGIESHGGHFIIRRSLTEAALNLRLPFKLHGLPVSLAFHPTRPIFSVATKKNVRVYDMLKQKLIKKLETQLREVSSISVHPAGDNVIVGSKEGKLRWFDMDLSSKPYQNLEHYECGIPSIISSICIVLGRWHCLCVYGMVYADLNENPRIVPLEILRGHSSSDGRGVLECTFHPRQPWLFTAGADSTIKLYCH</sequence>
<evidence type="ECO:0000259" key="8">
    <source>
        <dbReference type="SMART" id="SM01035"/>
    </source>
</evidence>
<dbReference type="InterPro" id="IPR012953">
    <property type="entry name" value="BOP1_N_dom"/>
</dbReference>
<dbReference type="SMART" id="SM01035">
    <property type="entry name" value="BOP1NT"/>
    <property type="match status" value="1"/>
</dbReference>
<dbReference type="Proteomes" id="UP000436088">
    <property type="component" value="Unassembled WGS sequence"/>
</dbReference>
<keyword evidence="3" id="KW-0698">rRNA processing</keyword>
<dbReference type="Gene3D" id="2.130.10.10">
    <property type="entry name" value="YVTN repeat-like/Quinoprotein amine dehydrogenase"/>
    <property type="match status" value="1"/>
</dbReference>
<feature type="domain" description="BOP1 N-terminal" evidence="8">
    <location>
        <begin position="227"/>
        <end position="432"/>
    </location>
</feature>
<keyword evidence="7" id="KW-0472">Membrane</keyword>
<proteinExistence type="predicted"/>
<dbReference type="EMBL" id="VEPZ02001148">
    <property type="protein sequence ID" value="KAE8691598.1"/>
    <property type="molecule type" value="Genomic_DNA"/>
</dbReference>
<evidence type="ECO:0000313" key="9">
    <source>
        <dbReference type="EMBL" id="KAE8691598.1"/>
    </source>
</evidence>
<feature type="transmembrane region" description="Helical" evidence="7">
    <location>
        <begin position="234"/>
        <end position="261"/>
    </location>
</feature>
<dbReference type="GO" id="GO:0030687">
    <property type="term" value="C:preribosome, large subunit precursor"/>
    <property type="evidence" value="ECO:0007669"/>
    <property type="project" value="TreeGrafter"/>
</dbReference>
<dbReference type="PANTHER" id="PTHR17605:SF0">
    <property type="entry name" value="RIBOSOME BIOGENESIS PROTEIN BOP1"/>
    <property type="match status" value="1"/>
</dbReference>
<dbReference type="InterPro" id="IPR028598">
    <property type="entry name" value="BOP1/Erb1"/>
</dbReference>
<dbReference type="SMART" id="SM00320">
    <property type="entry name" value="WD40"/>
    <property type="match status" value="4"/>
</dbReference>
<evidence type="ECO:0000256" key="6">
    <source>
        <dbReference type="ARBA" id="ARBA00023242"/>
    </source>
</evidence>
<feature type="transmembrane region" description="Helical" evidence="7">
    <location>
        <begin position="31"/>
        <end position="48"/>
    </location>
</feature>
<evidence type="ECO:0000256" key="2">
    <source>
        <dbReference type="ARBA" id="ARBA00022517"/>
    </source>
</evidence>
<comment type="subcellular location">
    <subcellularLocation>
        <location evidence="1">Nucleus</location>
        <location evidence="1">Nucleolus</location>
    </subcellularLocation>
</comment>
<reference evidence="9" key="1">
    <citation type="submission" date="2019-09" db="EMBL/GenBank/DDBJ databases">
        <title>Draft genome information of white flower Hibiscus syriacus.</title>
        <authorList>
            <person name="Kim Y.-M."/>
        </authorList>
    </citation>
    <scope>NUCLEOTIDE SEQUENCE [LARGE SCALE GENOMIC DNA]</scope>
    <source>
        <strain evidence="9">YM2019G1</strain>
    </source>
</reference>
<dbReference type="PANTHER" id="PTHR17605">
    <property type="entry name" value="RIBOSOME BIOGENESIS PROTEIN BOP1 BLOCK OF PROLIFERATION 1 PROTEIN"/>
    <property type="match status" value="1"/>
</dbReference>
<dbReference type="InterPro" id="IPR001680">
    <property type="entry name" value="WD40_rpt"/>
</dbReference>
<evidence type="ECO:0000256" key="4">
    <source>
        <dbReference type="ARBA" id="ARBA00022574"/>
    </source>
</evidence>
<accession>A0A6A2ZIB5</accession>
<keyword evidence="7" id="KW-0812">Transmembrane</keyword>
<dbReference type="InterPro" id="IPR013103">
    <property type="entry name" value="RVT_2"/>
</dbReference>
<keyword evidence="6" id="KW-0539">Nucleus</keyword>
<dbReference type="GO" id="GO:0070545">
    <property type="term" value="C:PeBoW complex"/>
    <property type="evidence" value="ECO:0007669"/>
    <property type="project" value="TreeGrafter"/>
</dbReference>
<dbReference type="Pfam" id="PF07727">
    <property type="entry name" value="RVT_2"/>
    <property type="match status" value="1"/>
</dbReference>
<keyword evidence="7" id="KW-1133">Transmembrane helix</keyword>
<name>A0A6A2ZIB5_HIBSY</name>
<dbReference type="Pfam" id="PF08145">
    <property type="entry name" value="BOP1NT"/>
    <property type="match status" value="1"/>
</dbReference>
<dbReference type="GO" id="GO:0000463">
    <property type="term" value="P:maturation of LSU-rRNA from tricistronic rRNA transcript (SSU-rRNA, 5.8S rRNA, LSU-rRNA)"/>
    <property type="evidence" value="ECO:0007669"/>
    <property type="project" value="TreeGrafter"/>
</dbReference>
<dbReference type="CDD" id="cd09272">
    <property type="entry name" value="RNase_HI_RT_Ty1"/>
    <property type="match status" value="1"/>
</dbReference>
<evidence type="ECO:0000256" key="3">
    <source>
        <dbReference type="ARBA" id="ARBA00022552"/>
    </source>
</evidence>
<dbReference type="AlphaFoldDB" id="A0A6A2ZIB5"/>
<evidence type="ECO:0000256" key="7">
    <source>
        <dbReference type="SAM" id="Phobius"/>
    </source>
</evidence>
<dbReference type="InterPro" id="IPR036322">
    <property type="entry name" value="WD40_repeat_dom_sf"/>
</dbReference>
<dbReference type="SUPFAM" id="SSF50978">
    <property type="entry name" value="WD40 repeat-like"/>
    <property type="match status" value="1"/>
</dbReference>
<evidence type="ECO:0000313" key="10">
    <source>
        <dbReference type="Proteomes" id="UP000436088"/>
    </source>
</evidence>
<dbReference type="Pfam" id="PF00400">
    <property type="entry name" value="WD40"/>
    <property type="match status" value="2"/>
</dbReference>
<evidence type="ECO:0000256" key="5">
    <source>
        <dbReference type="ARBA" id="ARBA00022737"/>
    </source>
</evidence>
<keyword evidence="4" id="KW-0853">WD repeat</keyword>
<keyword evidence="5" id="KW-0677">Repeat</keyword>
<dbReference type="InterPro" id="IPR015943">
    <property type="entry name" value="WD40/YVTN_repeat-like_dom_sf"/>
</dbReference>
<protein>
    <submittedName>
        <fullName evidence="9">Transducin/WD40 repeat-like superfamily protein isoform 2</fullName>
    </submittedName>
</protein>
<evidence type="ECO:0000256" key="1">
    <source>
        <dbReference type="ARBA" id="ARBA00004604"/>
    </source>
</evidence>
<dbReference type="GO" id="GO:0043021">
    <property type="term" value="F:ribonucleoprotein complex binding"/>
    <property type="evidence" value="ECO:0007669"/>
    <property type="project" value="TreeGrafter"/>
</dbReference>
<keyword evidence="2" id="KW-0690">Ribosome biogenesis</keyword>
<organism evidence="9 10">
    <name type="scientific">Hibiscus syriacus</name>
    <name type="common">Rose of Sharon</name>
    <dbReference type="NCBI Taxonomy" id="106335"/>
    <lineage>
        <taxon>Eukaryota</taxon>
        <taxon>Viridiplantae</taxon>
        <taxon>Streptophyta</taxon>
        <taxon>Embryophyta</taxon>
        <taxon>Tracheophyta</taxon>
        <taxon>Spermatophyta</taxon>
        <taxon>Magnoliopsida</taxon>
        <taxon>eudicotyledons</taxon>
        <taxon>Gunneridae</taxon>
        <taxon>Pentapetalae</taxon>
        <taxon>rosids</taxon>
        <taxon>malvids</taxon>
        <taxon>Malvales</taxon>
        <taxon>Malvaceae</taxon>
        <taxon>Malvoideae</taxon>
        <taxon>Hibiscus</taxon>
    </lineage>
</organism>